<dbReference type="CDD" id="cd08244">
    <property type="entry name" value="MDR_enoyl_red"/>
    <property type="match status" value="1"/>
</dbReference>
<dbReference type="InterPro" id="IPR020843">
    <property type="entry name" value="ER"/>
</dbReference>
<dbReference type="InterPro" id="IPR013154">
    <property type="entry name" value="ADH-like_N"/>
</dbReference>
<protein>
    <submittedName>
        <fullName evidence="4">NADPH2:quinone reductase</fullName>
    </submittedName>
</protein>
<keyword evidence="1" id="KW-0521">NADP</keyword>
<dbReference type="Gene3D" id="3.90.180.10">
    <property type="entry name" value="Medium-chain alcohol dehydrogenases, catalytic domain"/>
    <property type="match status" value="1"/>
</dbReference>
<dbReference type="PANTHER" id="PTHR48106:SF13">
    <property type="entry name" value="QUINONE OXIDOREDUCTASE-RELATED"/>
    <property type="match status" value="1"/>
</dbReference>
<dbReference type="OrthoDB" id="5195079at2"/>
<reference evidence="4 5" key="1">
    <citation type="submission" date="2016-10" db="EMBL/GenBank/DDBJ databases">
        <authorList>
            <person name="de Groot N.N."/>
        </authorList>
    </citation>
    <scope>NUCLEOTIDE SEQUENCE [LARGE SCALE GENOMIC DNA]</scope>
    <source>
        <strain evidence="4 5">CPCC 201354</strain>
    </source>
</reference>
<dbReference type="PANTHER" id="PTHR48106">
    <property type="entry name" value="QUINONE OXIDOREDUCTASE PIG3-RELATED"/>
    <property type="match status" value="1"/>
</dbReference>
<sequence length="326" mass="33375">MRAIRLHTFGPAENLTYQEVPDPVPGQGAVRIRVEASGVHLLDTTLRKGFAAGPLPVSDLPMTPGREVAGTVDAVGSDVDSGWIGRRAVAHLGPASGGYAEQALAAATSLHEIPAHLDAAAAVAMIGTGRTAVAILDVTALTSQDTVLVTAAAGGLGNLFVQAAKAVGATVVGVAGGADKVERVQRLGADAAVDYLASDWPGKVTEALDGRGITVVMDGVGGALGRTAMEQLDVGGRLVLFGYSSGAITPFTSEDLAERGLSATWALRPRLMRRPGAMRDLETRALAKAAAGELTPLTTRFPLEKAAEAHRALEGRATAGKVVLMP</sequence>
<dbReference type="InterPro" id="IPR036291">
    <property type="entry name" value="NAD(P)-bd_dom_sf"/>
</dbReference>
<accession>A0A1G7SJA4</accession>
<dbReference type="InterPro" id="IPR011032">
    <property type="entry name" value="GroES-like_sf"/>
</dbReference>
<evidence type="ECO:0000259" key="3">
    <source>
        <dbReference type="SMART" id="SM00829"/>
    </source>
</evidence>
<dbReference type="GO" id="GO:0005829">
    <property type="term" value="C:cytosol"/>
    <property type="evidence" value="ECO:0007669"/>
    <property type="project" value="TreeGrafter"/>
</dbReference>
<dbReference type="InterPro" id="IPR013149">
    <property type="entry name" value="ADH-like_C"/>
</dbReference>
<dbReference type="SUPFAM" id="SSF51735">
    <property type="entry name" value="NAD(P)-binding Rossmann-fold domains"/>
    <property type="match status" value="1"/>
</dbReference>
<dbReference type="Gene3D" id="3.40.50.720">
    <property type="entry name" value="NAD(P)-binding Rossmann-like Domain"/>
    <property type="match status" value="1"/>
</dbReference>
<evidence type="ECO:0000256" key="1">
    <source>
        <dbReference type="ARBA" id="ARBA00022857"/>
    </source>
</evidence>
<dbReference type="RefSeq" id="WP_093168074.1">
    <property type="nucleotide sequence ID" value="NZ_FNCN01000002.1"/>
</dbReference>
<dbReference type="GO" id="GO:0070402">
    <property type="term" value="F:NADPH binding"/>
    <property type="evidence" value="ECO:0007669"/>
    <property type="project" value="TreeGrafter"/>
</dbReference>
<evidence type="ECO:0000313" key="5">
    <source>
        <dbReference type="Proteomes" id="UP000198923"/>
    </source>
</evidence>
<dbReference type="Pfam" id="PF08240">
    <property type="entry name" value="ADH_N"/>
    <property type="match status" value="1"/>
</dbReference>
<gene>
    <name evidence="4" type="ORF">SAMN05421505_102332</name>
</gene>
<dbReference type="AlphaFoldDB" id="A0A1G7SJA4"/>
<dbReference type="SMART" id="SM00829">
    <property type="entry name" value="PKS_ER"/>
    <property type="match status" value="1"/>
</dbReference>
<dbReference type="Proteomes" id="UP000198923">
    <property type="component" value="Unassembled WGS sequence"/>
</dbReference>
<evidence type="ECO:0000256" key="2">
    <source>
        <dbReference type="ARBA" id="ARBA00023002"/>
    </source>
</evidence>
<evidence type="ECO:0000313" key="4">
    <source>
        <dbReference type="EMBL" id="SDG23125.1"/>
    </source>
</evidence>
<dbReference type="GO" id="GO:0003960">
    <property type="term" value="F:quinone reductase (NADPH) activity"/>
    <property type="evidence" value="ECO:0007669"/>
    <property type="project" value="TreeGrafter"/>
</dbReference>
<name>A0A1G7SJA4_9ACTN</name>
<feature type="domain" description="Enoyl reductase (ER)" evidence="3">
    <location>
        <begin position="10"/>
        <end position="324"/>
    </location>
</feature>
<keyword evidence="5" id="KW-1185">Reference proteome</keyword>
<keyword evidence="2" id="KW-0560">Oxidoreductase</keyword>
<dbReference type="STRING" id="504805.SAMN05421505_102332"/>
<dbReference type="GO" id="GO:0035925">
    <property type="term" value="F:mRNA 3'-UTR AU-rich region binding"/>
    <property type="evidence" value="ECO:0007669"/>
    <property type="project" value="TreeGrafter"/>
</dbReference>
<dbReference type="SUPFAM" id="SSF50129">
    <property type="entry name" value="GroES-like"/>
    <property type="match status" value="1"/>
</dbReference>
<organism evidence="4 5">
    <name type="scientific">Sinosporangium album</name>
    <dbReference type="NCBI Taxonomy" id="504805"/>
    <lineage>
        <taxon>Bacteria</taxon>
        <taxon>Bacillati</taxon>
        <taxon>Actinomycetota</taxon>
        <taxon>Actinomycetes</taxon>
        <taxon>Streptosporangiales</taxon>
        <taxon>Streptosporangiaceae</taxon>
        <taxon>Sinosporangium</taxon>
    </lineage>
</organism>
<dbReference type="Pfam" id="PF00107">
    <property type="entry name" value="ADH_zinc_N"/>
    <property type="match status" value="1"/>
</dbReference>
<proteinExistence type="predicted"/>
<dbReference type="EMBL" id="FNCN01000002">
    <property type="protein sequence ID" value="SDG23125.1"/>
    <property type="molecule type" value="Genomic_DNA"/>
</dbReference>